<dbReference type="AlphaFoldDB" id="A0A1V1VGT8"/>
<evidence type="ECO:0000256" key="3">
    <source>
        <dbReference type="ARBA" id="ARBA00022840"/>
    </source>
</evidence>
<dbReference type="PANTHER" id="PTHR43776">
    <property type="entry name" value="TRANSPORT ATP-BINDING PROTEIN"/>
    <property type="match status" value="1"/>
</dbReference>
<reference evidence="7" key="2">
    <citation type="submission" date="2017-05" db="EMBL/GenBank/DDBJ databases">
        <title>Whole genome sequence of fish pathogenic bacteria, Photobacterium damselae subsp. piscicida, strain 91-197, isolated from hybrid striped bass (Morone sp.) in USA.</title>
        <authorList>
            <person name="Teru Y."/>
            <person name="Hikima J."/>
            <person name="Kono T."/>
            <person name="Sakai M."/>
            <person name="Takano T."/>
            <person name="Hawke J.P."/>
            <person name="Takeyama H."/>
            <person name="Aoki T."/>
        </authorList>
    </citation>
    <scope>NUCLEOTIDE SEQUENCE [LARGE SCALE GENOMIC DNA]</scope>
    <source>
        <strain evidence="7">91-197</strain>
    </source>
</reference>
<dbReference type="InterPro" id="IPR003439">
    <property type="entry name" value="ABC_transporter-like_ATP-bd"/>
</dbReference>
<dbReference type="SUPFAM" id="SSF52540">
    <property type="entry name" value="P-loop containing nucleoside triphosphate hydrolases"/>
    <property type="match status" value="1"/>
</dbReference>
<dbReference type="RefSeq" id="WP_086959315.1">
    <property type="nucleotide sequence ID" value="NZ_AP018046.1"/>
</dbReference>
<reference evidence="5" key="1">
    <citation type="journal article" date="2017" name="Genome Announc.">
        <title>Whole-Genome Sequence of Photobacterium damselae subsp. piscicida Strain 91-197, Isolated from Hybrid Striped Bass (Morone sp.) in the United States.</title>
        <authorList>
            <person name="Teru Y."/>
            <person name="Hikima J."/>
            <person name="Kono T."/>
            <person name="Sakai M."/>
            <person name="Takano T."/>
            <person name="Hawke J.P."/>
            <person name="Takeyama H."/>
            <person name="Aoki T."/>
        </authorList>
    </citation>
    <scope>NUCLEOTIDE SEQUENCE</scope>
    <source>
        <strain evidence="5">91-197</strain>
    </source>
</reference>
<dbReference type="GO" id="GO:0055085">
    <property type="term" value="P:transmembrane transport"/>
    <property type="evidence" value="ECO:0007669"/>
    <property type="project" value="UniProtKB-ARBA"/>
</dbReference>
<protein>
    <submittedName>
        <fullName evidence="6">ATP-binding cassette domain-containing protein</fullName>
    </submittedName>
    <submittedName>
        <fullName evidence="5">D,D-dipeptide transport ATP-binding protein DdpF</fullName>
    </submittedName>
</protein>
<accession>A0A1V1VGT8</accession>
<dbReference type="InterPro" id="IPR050319">
    <property type="entry name" value="ABC_transp_ATP-bind"/>
</dbReference>
<keyword evidence="1" id="KW-0813">Transport</keyword>
<dbReference type="InterPro" id="IPR027417">
    <property type="entry name" value="P-loop_NTPase"/>
</dbReference>
<evidence type="ECO:0000259" key="4">
    <source>
        <dbReference type="PROSITE" id="PS50893"/>
    </source>
</evidence>
<dbReference type="EMBL" id="CP061855">
    <property type="protein sequence ID" value="QOD57985.1"/>
    <property type="molecule type" value="Genomic_DNA"/>
</dbReference>
<dbReference type="PROSITE" id="PS00211">
    <property type="entry name" value="ABC_TRANSPORTER_1"/>
    <property type="match status" value="1"/>
</dbReference>
<organism evidence="6 8">
    <name type="scientific">Photobacterium damsela subsp. piscicida</name>
    <name type="common">Pasteurella piscicida</name>
    <dbReference type="NCBI Taxonomy" id="38294"/>
    <lineage>
        <taxon>Bacteria</taxon>
        <taxon>Pseudomonadati</taxon>
        <taxon>Pseudomonadota</taxon>
        <taxon>Gammaproteobacteria</taxon>
        <taxon>Vibrionales</taxon>
        <taxon>Vibrionaceae</taxon>
        <taxon>Photobacterium</taxon>
    </lineage>
</organism>
<feature type="domain" description="ABC transporter" evidence="4">
    <location>
        <begin position="2"/>
        <end position="198"/>
    </location>
</feature>
<proteinExistence type="predicted"/>
<keyword evidence="3 6" id="KW-0067">ATP-binding</keyword>
<dbReference type="PANTHER" id="PTHR43776:SF5">
    <property type="entry name" value="ATPASE COMPONENT OF ABC-TYPE TRANSPORT SYSTEM"/>
    <property type="match status" value="1"/>
</dbReference>
<dbReference type="EMBL" id="AP018046">
    <property type="protein sequence ID" value="BAX55928.1"/>
    <property type="molecule type" value="Genomic_DNA"/>
</dbReference>
<dbReference type="SMART" id="SM00382">
    <property type="entry name" value="AAA"/>
    <property type="match status" value="1"/>
</dbReference>
<evidence type="ECO:0000313" key="8">
    <source>
        <dbReference type="Proteomes" id="UP000516656"/>
    </source>
</evidence>
<evidence type="ECO:0000256" key="2">
    <source>
        <dbReference type="ARBA" id="ARBA00022741"/>
    </source>
</evidence>
<sequence>MTESIYLQNGVIKFDSREIILPDLVLSRGDIIGICGESGCGKSTLASVLAGYQKLDAGELNVPLHPKGQANPVQWIEQHPEKTFDPHWTIARSLKEAYRKQDIIPFLLDYQIHSVWLERYPRQLSGGELQRINILRAMVPSTQFSICDEITAQLDSITQQQLWQTVIQEVKARNIGLLIISHQEALLRKLCDRIIVWS</sequence>
<dbReference type="Pfam" id="PF00005">
    <property type="entry name" value="ABC_tran"/>
    <property type="match status" value="1"/>
</dbReference>
<dbReference type="GO" id="GO:0005524">
    <property type="term" value="F:ATP binding"/>
    <property type="evidence" value="ECO:0007669"/>
    <property type="project" value="UniProtKB-KW"/>
</dbReference>
<evidence type="ECO:0000313" key="7">
    <source>
        <dbReference type="Proteomes" id="UP000218676"/>
    </source>
</evidence>
<keyword evidence="2" id="KW-0547">Nucleotide-binding</keyword>
<dbReference type="Proteomes" id="UP000218676">
    <property type="component" value="Chromosome 2"/>
</dbReference>
<dbReference type="InterPro" id="IPR017871">
    <property type="entry name" value="ABC_transporter-like_CS"/>
</dbReference>
<dbReference type="PROSITE" id="PS50893">
    <property type="entry name" value="ABC_TRANSPORTER_2"/>
    <property type="match status" value="1"/>
</dbReference>
<dbReference type="GO" id="GO:0016887">
    <property type="term" value="F:ATP hydrolysis activity"/>
    <property type="evidence" value="ECO:0007669"/>
    <property type="project" value="InterPro"/>
</dbReference>
<evidence type="ECO:0000256" key="1">
    <source>
        <dbReference type="ARBA" id="ARBA00022448"/>
    </source>
</evidence>
<dbReference type="InterPro" id="IPR003593">
    <property type="entry name" value="AAA+_ATPase"/>
</dbReference>
<gene>
    <name evidence="6" type="ORF">IC627_19160</name>
    <name evidence="5" type="ORF">PDPUS_2_01343</name>
</gene>
<reference evidence="6 8" key="3">
    <citation type="submission" date="2020-09" db="EMBL/GenBank/DDBJ databases">
        <title>Complete, closed and curated genome sequences of Photobacterium damselae subsp. piscicida isolates from Australia indicate localised evolution and additional plasmid-borne pathogenicity mechanisms.</title>
        <authorList>
            <person name="Baseggio L."/>
            <person name="Silayeva O."/>
            <person name="Buller N."/>
            <person name="Landos M."/>
            <person name="Engelstaedter J."/>
            <person name="Barnes A.C."/>
        </authorList>
    </citation>
    <scope>NUCLEOTIDE SEQUENCE [LARGE SCALE GENOMIC DNA]</scope>
    <source>
        <strain evidence="6 8">AS-16-0540-1</strain>
    </source>
</reference>
<evidence type="ECO:0000313" key="5">
    <source>
        <dbReference type="EMBL" id="BAX55928.1"/>
    </source>
</evidence>
<dbReference type="Proteomes" id="UP000516656">
    <property type="component" value="Chromosome 2"/>
</dbReference>
<evidence type="ECO:0000313" key="6">
    <source>
        <dbReference type="EMBL" id="QOD57985.1"/>
    </source>
</evidence>
<dbReference type="Gene3D" id="3.40.50.300">
    <property type="entry name" value="P-loop containing nucleotide triphosphate hydrolases"/>
    <property type="match status" value="1"/>
</dbReference>
<name>A0A1V1VGT8_PHODP</name>